<dbReference type="Gene3D" id="3.55.50.30">
    <property type="match status" value="1"/>
</dbReference>
<dbReference type="STRING" id="1434072.SAMN05216210_1411"/>
<evidence type="ECO:0000256" key="3">
    <source>
        <dbReference type="ARBA" id="ARBA00023237"/>
    </source>
</evidence>
<dbReference type="InterPro" id="IPR012910">
    <property type="entry name" value="Plug_dom"/>
</dbReference>
<keyword evidence="2" id="KW-0472">Membrane</keyword>
<sequence>MSIITCQRTGLRLNARKLVLLSLISLAAAPAMANPSEPNPSAAANVSAIQTLDIPPGDLTSALNLLGEQAGILLSYPASLTADLHTDGLYGSYSVQQALQLLLVDTGLEVVQQSAQAWRIQPLRSGAERENATELPHTLVIGQRPYQDSKILPGEELRSGMRNDLAESLSLLPSVRVDNTASSSLQQGDLRPAELSIRGAATYQNKLVLDGAPIDNLLDPGMKESNGNYARVAGHSQGVFVDPAFLGQIEVIDVNASAAEGGFTGGVVRAETRAYDGSNRFEISHRRSSDDWTNFHIDDSQEGEFGDGAAQLPTGVPGDFQPDFRKSQTSINGATRVGDVGIFAGFSEKRSTISQKQIVVSDLEYFFETGRIFRPSDERSLSSHSRTGVVRMDLLGRDYLLNASLSLSDFSEDSFLINYRDSEFESQHKGVNLSVNFARRFGQTTLDLNVNAGFTADQRDYQENVLDQYKYTSVFDGALFGGLGELQNNQRTLGTTLKLSRDLSDAISLNYGGELRWVGYRQDRGNNFYFNEYTLDQSQPLPPPINPGSWAPEDQFLQRRVTYQAGETRFNNLNGAVFGELAGEHQRWFWRTGMRAERDGWLKNTNIAPRLVAGLHLDQARRYRLTAGANRYYGKSFLAYRLREKEKDRVIVFERPTPDAEFERVDNSHDWLLRELDTPYDDEISLSLSGPLWRGQAGLTLVQRHGEDQVRTRYDSDLEQYRFENAGSSKTDQIDLYWHSNPMYWLNTRWTLLGTASWMDKKTDSTYLNGSGGYLATAGADDQVLFEGREISRYELPGSDLATPVSINLDLISVALQDRLEVRNTLAITDRYEALRTRGRDAESGLQRYEVERQGSTLRWDLSMEYQLLRSDASPYVRVDVINVTDNDNVVRSEAGVQLFGVGRQYWLELGYRF</sequence>
<gene>
    <name evidence="6" type="ORF">SAMN05216210_1411</name>
</gene>
<evidence type="ECO:0000313" key="6">
    <source>
        <dbReference type="EMBL" id="SDU04326.1"/>
    </source>
</evidence>
<dbReference type="Proteomes" id="UP000243924">
    <property type="component" value="Chromosome I"/>
</dbReference>
<dbReference type="SUPFAM" id="SSF56935">
    <property type="entry name" value="Porins"/>
    <property type="match status" value="1"/>
</dbReference>
<feature type="chain" id="PRO_5009273740" evidence="4">
    <location>
        <begin position="34"/>
        <end position="914"/>
    </location>
</feature>
<dbReference type="Pfam" id="PF07715">
    <property type="entry name" value="Plug"/>
    <property type="match status" value="1"/>
</dbReference>
<keyword evidence="6" id="KW-0675">Receptor</keyword>
<dbReference type="RefSeq" id="WP_092385477.1">
    <property type="nucleotide sequence ID" value="NZ_LT629787.1"/>
</dbReference>
<protein>
    <submittedName>
        <fullName evidence="6">Outer membrane receptor proteins, mostly Fe transport</fullName>
    </submittedName>
</protein>
<name>A0A1H2FAA2_9GAMM</name>
<dbReference type="Gene3D" id="2.170.130.10">
    <property type="entry name" value="TonB-dependent receptor, plug domain"/>
    <property type="match status" value="1"/>
</dbReference>
<feature type="signal peptide" evidence="4">
    <location>
        <begin position="1"/>
        <end position="33"/>
    </location>
</feature>
<organism evidence="6 7">
    <name type="scientific">Halopseudomonas salegens</name>
    <dbReference type="NCBI Taxonomy" id="1434072"/>
    <lineage>
        <taxon>Bacteria</taxon>
        <taxon>Pseudomonadati</taxon>
        <taxon>Pseudomonadota</taxon>
        <taxon>Gammaproteobacteria</taxon>
        <taxon>Pseudomonadales</taxon>
        <taxon>Pseudomonadaceae</taxon>
        <taxon>Halopseudomonas</taxon>
    </lineage>
</organism>
<evidence type="ECO:0000256" key="1">
    <source>
        <dbReference type="ARBA" id="ARBA00022448"/>
    </source>
</evidence>
<dbReference type="EMBL" id="LT629787">
    <property type="protein sequence ID" value="SDU04326.1"/>
    <property type="molecule type" value="Genomic_DNA"/>
</dbReference>
<evidence type="ECO:0000256" key="4">
    <source>
        <dbReference type="SAM" id="SignalP"/>
    </source>
</evidence>
<evidence type="ECO:0000259" key="5">
    <source>
        <dbReference type="SMART" id="SM00965"/>
    </source>
</evidence>
<keyword evidence="1" id="KW-0813">Transport</keyword>
<dbReference type="GO" id="GO:0019867">
    <property type="term" value="C:outer membrane"/>
    <property type="evidence" value="ECO:0007669"/>
    <property type="project" value="InterPro"/>
</dbReference>
<feature type="domain" description="Secretin/TonB short N-terminal" evidence="5">
    <location>
        <begin position="72"/>
        <end position="123"/>
    </location>
</feature>
<accession>A0A1H2FAA2</accession>
<dbReference type="InterPro" id="IPR037066">
    <property type="entry name" value="Plug_dom_sf"/>
</dbReference>
<keyword evidence="4" id="KW-0732">Signal</keyword>
<evidence type="ECO:0000313" key="7">
    <source>
        <dbReference type="Proteomes" id="UP000243924"/>
    </source>
</evidence>
<keyword evidence="3" id="KW-0998">Cell outer membrane</keyword>
<proteinExistence type="predicted"/>
<dbReference type="InterPro" id="IPR011662">
    <property type="entry name" value="Secretin/TonB_short_N"/>
</dbReference>
<dbReference type="OrthoDB" id="9766643at2"/>
<keyword evidence="7" id="KW-1185">Reference proteome</keyword>
<dbReference type="AlphaFoldDB" id="A0A1H2FAA2"/>
<dbReference type="SMART" id="SM00965">
    <property type="entry name" value="STN"/>
    <property type="match status" value="1"/>
</dbReference>
<reference evidence="7" key="1">
    <citation type="submission" date="2016-10" db="EMBL/GenBank/DDBJ databases">
        <authorList>
            <person name="Varghese N."/>
            <person name="Submissions S."/>
        </authorList>
    </citation>
    <scope>NUCLEOTIDE SEQUENCE [LARGE SCALE GENOMIC DNA]</scope>
    <source>
        <strain evidence="7">CECT 8338</strain>
    </source>
</reference>
<evidence type="ECO:0000256" key="2">
    <source>
        <dbReference type="ARBA" id="ARBA00023136"/>
    </source>
</evidence>